<evidence type="ECO:0000313" key="2">
    <source>
        <dbReference type="Proteomes" id="UP001612915"/>
    </source>
</evidence>
<proteinExistence type="predicted"/>
<dbReference type="Proteomes" id="UP001612915">
    <property type="component" value="Unassembled WGS sequence"/>
</dbReference>
<dbReference type="SUPFAM" id="SSF55961">
    <property type="entry name" value="Bet v1-like"/>
    <property type="match status" value="1"/>
</dbReference>
<protein>
    <submittedName>
        <fullName evidence="1">SRPBCC family protein</fullName>
    </submittedName>
</protein>
<name>A0ABW8ATE8_9ACTN</name>
<dbReference type="EMBL" id="JBITLV010000008">
    <property type="protein sequence ID" value="MFI7589651.1"/>
    <property type="molecule type" value="Genomic_DNA"/>
</dbReference>
<dbReference type="InterPro" id="IPR019587">
    <property type="entry name" value="Polyketide_cyclase/dehydratase"/>
</dbReference>
<evidence type="ECO:0000313" key="1">
    <source>
        <dbReference type="EMBL" id="MFI7589651.1"/>
    </source>
</evidence>
<organism evidence="1 2">
    <name type="scientific">Spongisporangium articulatum</name>
    <dbReference type="NCBI Taxonomy" id="3362603"/>
    <lineage>
        <taxon>Bacteria</taxon>
        <taxon>Bacillati</taxon>
        <taxon>Actinomycetota</taxon>
        <taxon>Actinomycetes</taxon>
        <taxon>Kineosporiales</taxon>
        <taxon>Kineosporiaceae</taxon>
        <taxon>Spongisporangium</taxon>
    </lineage>
</organism>
<keyword evidence="2" id="KW-1185">Reference proteome</keyword>
<accession>A0ABW8ATE8</accession>
<comment type="caution">
    <text evidence="1">The sequence shown here is derived from an EMBL/GenBank/DDBJ whole genome shotgun (WGS) entry which is preliminary data.</text>
</comment>
<dbReference type="RefSeq" id="WP_398284252.1">
    <property type="nucleotide sequence ID" value="NZ_JBITLV010000008.1"/>
</dbReference>
<dbReference type="Pfam" id="PF10604">
    <property type="entry name" value="Polyketide_cyc2"/>
    <property type="match status" value="1"/>
</dbReference>
<sequence length="160" mass="17913">MVTHLKYSRTYPVPVDVAYARVLPVPLQDVLGRRFLVVAGVRSTEQTGEWGSAGVGQQRRIRFTDGGTARETLTGLEVPHWFGYHLDSFTGPLKLLIGGVDGRWSFTPEAVRDHVGTRVTWSWEVTPASRVAERGMPLLRWFWTGFARQGFDDIGKLLSA</sequence>
<dbReference type="InterPro" id="IPR023393">
    <property type="entry name" value="START-like_dom_sf"/>
</dbReference>
<dbReference type="Gene3D" id="3.30.530.20">
    <property type="match status" value="1"/>
</dbReference>
<reference evidence="1 2" key="1">
    <citation type="submission" date="2024-10" db="EMBL/GenBank/DDBJ databases">
        <title>The Natural Products Discovery Center: Release of the First 8490 Sequenced Strains for Exploring Actinobacteria Biosynthetic Diversity.</title>
        <authorList>
            <person name="Kalkreuter E."/>
            <person name="Kautsar S.A."/>
            <person name="Yang D."/>
            <person name="Bader C.D."/>
            <person name="Teijaro C.N."/>
            <person name="Fluegel L."/>
            <person name="Davis C.M."/>
            <person name="Simpson J.R."/>
            <person name="Lauterbach L."/>
            <person name="Steele A.D."/>
            <person name="Gui C."/>
            <person name="Meng S."/>
            <person name="Li G."/>
            <person name="Viehrig K."/>
            <person name="Ye F."/>
            <person name="Su P."/>
            <person name="Kiefer A.F."/>
            <person name="Nichols A."/>
            <person name="Cepeda A.J."/>
            <person name="Yan W."/>
            <person name="Fan B."/>
            <person name="Jiang Y."/>
            <person name="Adhikari A."/>
            <person name="Zheng C.-J."/>
            <person name="Schuster L."/>
            <person name="Cowan T.M."/>
            <person name="Smanski M.J."/>
            <person name="Chevrette M.G."/>
            <person name="De Carvalho L.P.S."/>
            <person name="Shen B."/>
        </authorList>
    </citation>
    <scope>NUCLEOTIDE SEQUENCE [LARGE SCALE GENOMIC DNA]</scope>
    <source>
        <strain evidence="1 2">NPDC049639</strain>
    </source>
</reference>
<gene>
    <name evidence="1" type="ORF">ACIB24_21495</name>
</gene>